<reference evidence="1" key="1">
    <citation type="submission" date="2014-09" db="EMBL/GenBank/DDBJ databases">
        <title>Draft genome sequence of an oleaginous Mucoromycotina fungus Mucor ambiguus NBRC6742.</title>
        <authorList>
            <person name="Takeda I."/>
            <person name="Yamane N."/>
            <person name="Morita T."/>
            <person name="Tamano K."/>
            <person name="Machida M."/>
            <person name="Baker S."/>
            <person name="Koike H."/>
        </authorList>
    </citation>
    <scope>NUCLEOTIDE SEQUENCE</scope>
    <source>
        <strain evidence="1">NBRC 6742</strain>
    </source>
</reference>
<name>A0A0C9MJI6_9FUNG</name>
<organism evidence="1">
    <name type="scientific">Mucor ambiguus</name>
    <dbReference type="NCBI Taxonomy" id="91626"/>
    <lineage>
        <taxon>Eukaryota</taxon>
        <taxon>Fungi</taxon>
        <taxon>Fungi incertae sedis</taxon>
        <taxon>Mucoromycota</taxon>
        <taxon>Mucoromycotina</taxon>
        <taxon>Mucoromycetes</taxon>
        <taxon>Mucorales</taxon>
        <taxon>Mucorineae</taxon>
        <taxon>Mucoraceae</taxon>
        <taxon>Mucor</taxon>
    </lineage>
</organism>
<dbReference type="Proteomes" id="UP000053815">
    <property type="component" value="Unassembled WGS sequence"/>
</dbReference>
<sequence>MDQILTLVIEDNKWLCLSIPFRLYMVRWYIDQGFKLLEELVIQKLKETSKRSLTVGIGTMLCVQYNSLMFTHAFIATFRKLLGQQVDKMPLMQEDSDTVNKQCYATILYDIPYSTIMKNRNVDA</sequence>
<evidence type="ECO:0000313" key="2">
    <source>
        <dbReference type="Proteomes" id="UP000053815"/>
    </source>
</evidence>
<proteinExistence type="predicted"/>
<dbReference type="STRING" id="91626.A0A0C9MJI6"/>
<protein>
    <submittedName>
        <fullName evidence="1">Uncharacterized protein</fullName>
    </submittedName>
</protein>
<dbReference type="AlphaFoldDB" id="A0A0C9MJI6"/>
<keyword evidence="2" id="KW-1185">Reference proteome</keyword>
<evidence type="ECO:0000313" key="1">
    <source>
        <dbReference type="EMBL" id="GAN03302.1"/>
    </source>
</evidence>
<dbReference type="OrthoDB" id="161570at2759"/>
<gene>
    <name evidence="1" type="ORF">MAM1_0038d02755</name>
</gene>
<accession>A0A0C9MJI6</accession>
<dbReference type="EMBL" id="DF836327">
    <property type="protein sequence ID" value="GAN03302.1"/>
    <property type="molecule type" value="Genomic_DNA"/>
</dbReference>